<proteinExistence type="predicted"/>
<dbReference type="EMBL" id="JAAHFQ010000181">
    <property type="protein sequence ID" value="NER28189.1"/>
    <property type="molecule type" value="Genomic_DNA"/>
</dbReference>
<protein>
    <submittedName>
        <fullName evidence="1">Uncharacterized protein</fullName>
    </submittedName>
</protein>
<organism evidence="1">
    <name type="scientific">Symploca sp. SIO1C4</name>
    <dbReference type="NCBI Taxonomy" id="2607765"/>
    <lineage>
        <taxon>Bacteria</taxon>
        <taxon>Bacillati</taxon>
        <taxon>Cyanobacteriota</taxon>
        <taxon>Cyanophyceae</taxon>
        <taxon>Coleofasciculales</taxon>
        <taxon>Coleofasciculaceae</taxon>
        <taxon>Symploca</taxon>
    </lineage>
</organism>
<sequence length="358" mass="41315">MHNITANHLINSWQARYTPDFSTLTLKEDKINFHELMKLTSSKGREKTASEVQRLLDLKCEIAGIRSNIIFSYIPNIVKLADYKHLSQYIQQIYHHLMEIYKQQPPLSLPASISNTEKVFLSAVNISGDFFKQWVTPVVRLPTVQQVSRELQPKIEQLRIEHLSTGDRRAIGFVSTQFHFSTTFILNQLQLSEQVLLSPYFKFVEEQVCIPWQRVCEAAAQHTPGSRKLALVQQILPASGEIAVNVHRRACQMYPNHRSRRGKLNEQGVKASSIRDIEMFQAYLWLCVLEDSMAAIEKELLPLCVLVFPSIDVDWELVEQIVPLLIDEFRVRMKPEQMLLLQPYTEAMQQLFGDASHI</sequence>
<reference evidence="1" key="1">
    <citation type="submission" date="2019-11" db="EMBL/GenBank/DDBJ databases">
        <title>Genomic insights into an expanded diversity of filamentous marine cyanobacteria reveals the extraordinary biosynthetic potential of Moorea and Okeania.</title>
        <authorList>
            <person name="Ferreira Leao T."/>
            <person name="Wang M."/>
            <person name="Moss N."/>
            <person name="Da Silva R."/>
            <person name="Sanders J."/>
            <person name="Nurk S."/>
            <person name="Gurevich A."/>
            <person name="Humphrey G."/>
            <person name="Reher R."/>
            <person name="Zhu Q."/>
            <person name="Belda-Ferre P."/>
            <person name="Glukhov E."/>
            <person name="Rex R."/>
            <person name="Dorrestein P.C."/>
            <person name="Knight R."/>
            <person name="Pevzner P."/>
            <person name="Gerwick W.H."/>
            <person name="Gerwick L."/>
        </authorList>
    </citation>
    <scope>NUCLEOTIDE SEQUENCE</scope>
    <source>
        <strain evidence="1">SIO1C4</strain>
    </source>
</reference>
<gene>
    <name evidence="1" type="ORF">F6J89_11295</name>
</gene>
<dbReference type="AlphaFoldDB" id="A0A6B3N525"/>
<comment type="caution">
    <text evidence="1">The sequence shown here is derived from an EMBL/GenBank/DDBJ whole genome shotgun (WGS) entry which is preliminary data.</text>
</comment>
<name>A0A6B3N525_9CYAN</name>
<accession>A0A6B3N525</accession>
<evidence type="ECO:0000313" key="1">
    <source>
        <dbReference type="EMBL" id="NER28189.1"/>
    </source>
</evidence>